<evidence type="ECO:0000256" key="12">
    <source>
        <dbReference type="ARBA" id="ARBA00023136"/>
    </source>
</evidence>
<keyword evidence="9 14" id="KW-0560">Oxidoreductase</keyword>
<dbReference type="InterPro" id="IPR017972">
    <property type="entry name" value="Cyt_P450_CS"/>
</dbReference>
<dbReference type="PANTHER" id="PTHR24289">
    <property type="entry name" value="STEROID 17-ALPHA-HYDROXYLASE/17,20 LYASE"/>
    <property type="match status" value="1"/>
</dbReference>
<dbReference type="STRING" id="51511.ENSCSAVP00000004367"/>
<dbReference type="GO" id="GO:0042448">
    <property type="term" value="P:progesterone metabolic process"/>
    <property type="evidence" value="ECO:0007669"/>
    <property type="project" value="TreeGrafter"/>
</dbReference>
<keyword evidence="7" id="KW-0256">Endoplasmic reticulum</keyword>
<dbReference type="OMA" id="SNIMCSY"/>
<evidence type="ECO:0000256" key="14">
    <source>
        <dbReference type="RuleBase" id="RU000461"/>
    </source>
</evidence>
<evidence type="ECO:0000256" key="8">
    <source>
        <dbReference type="ARBA" id="ARBA00022848"/>
    </source>
</evidence>
<organism evidence="15 16">
    <name type="scientific">Ciona savignyi</name>
    <name type="common">Pacific transparent sea squirt</name>
    <dbReference type="NCBI Taxonomy" id="51511"/>
    <lineage>
        <taxon>Eukaryota</taxon>
        <taxon>Metazoa</taxon>
        <taxon>Chordata</taxon>
        <taxon>Tunicata</taxon>
        <taxon>Ascidiacea</taxon>
        <taxon>Phlebobranchia</taxon>
        <taxon>Cionidae</taxon>
        <taxon>Ciona</taxon>
    </lineage>
</organism>
<evidence type="ECO:0000256" key="2">
    <source>
        <dbReference type="ARBA" id="ARBA00004174"/>
    </source>
</evidence>
<protein>
    <submittedName>
        <fullName evidence="15">Uncharacterized protein</fullName>
    </submittedName>
</protein>
<dbReference type="InterPro" id="IPR036396">
    <property type="entry name" value="Cyt_P450_sf"/>
</dbReference>
<evidence type="ECO:0000256" key="3">
    <source>
        <dbReference type="ARBA" id="ARBA00004406"/>
    </source>
</evidence>
<keyword evidence="16" id="KW-1185">Reference proteome</keyword>
<dbReference type="Proteomes" id="UP000007875">
    <property type="component" value="Unassembled WGS sequence"/>
</dbReference>
<dbReference type="GO" id="GO:0042446">
    <property type="term" value="P:hormone biosynthetic process"/>
    <property type="evidence" value="ECO:0007669"/>
    <property type="project" value="TreeGrafter"/>
</dbReference>
<dbReference type="Pfam" id="PF00067">
    <property type="entry name" value="p450"/>
    <property type="match status" value="1"/>
</dbReference>
<evidence type="ECO:0000256" key="5">
    <source>
        <dbReference type="ARBA" id="ARBA00022617"/>
    </source>
</evidence>
<dbReference type="Gene3D" id="1.10.630.10">
    <property type="entry name" value="Cytochrome P450"/>
    <property type="match status" value="1"/>
</dbReference>
<dbReference type="AlphaFoldDB" id="H2YGB8"/>
<evidence type="ECO:0000313" key="15">
    <source>
        <dbReference type="Ensembl" id="ENSCSAVP00000004367.1"/>
    </source>
</evidence>
<dbReference type="GO" id="GO:0005506">
    <property type="term" value="F:iron ion binding"/>
    <property type="evidence" value="ECO:0007669"/>
    <property type="project" value="InterPro"/>
</dbReference>
<evidence type="ECO:0000256" key="6">
    <source>
        <dbReference type="ARBA" id="ARBA00022723"/>
    </source>
</evidence>
<dbReference type="FunFam" id="1.10.630.10:FF:000238">
    <property type="entry name" value="Cytochrome P450 2A6"/>
    <property type="match status" value="1"/>
</dbReference>
<keyword evidence="10 13" id="KW-0408">Iron</keyword>
<dbReference type="PROSITE" id="PS00086">
    <property type="entry name" value="CYTOCHROME_P450"/>
    <property type="match status" value="1"/>
</dbReference>
<evidence type="ECO:0000256" key="4">
    <source>
        <dbReference type="ARBA" id="ARBA00010617"/>
    </source>
</evidence>
<name>H2YGB8_CIOSA</name>
<dbReference type="InterPro" id="IPR002401">
    <property type="entry name" value="Cyt_P450_E_grp-I"/>
</dbReference>
<keyword evidence="5 13" id="KW-0349">Heme</keyword>
<reference evidence="15" key="2">
    <citation type="submission" date="2025-08" db="UniProtKB">
        <authorList>
            <consortium name="Ensembl"/>
        </authorList>
    </citation>
    <scope>IDENTIFICATION</scope>
</reference>
<dbReference type="PRINTS" id="PR00385">
    <property type="entry name" value="P450"/>
</dbReference>
<feature type="binding site" description="axial binding residue" evidence="13">
    <location>
        <position position="420"/>
    </location>
    <ligand>
        <name>heme</name>
        <dbReference type="ChEBI" id="CHEBI:30413"/>
    </ligand>
    <ligandPart>
        <name>Fe</name>
        <dbReference type="ChEBI" id="CHEBI:18248"/>
    </ligandPart>
</feature>
<comment type="subcellular location">
    <subcellularLocation>
        <location evidence="3">Endoplasmic reticulum membrane</location>
        <topology evidence="3">Peripheral membrane protein</topology>
    </subcellularLocation>
    <subcellularLocation>
        <location evidence="2">Microsome membrane</location>
        <topology evidence="2">Peripheral membrane protein</topology>
    </subcellularLocation>
</comment>
<comment type="similarity">
    <text evidence="4 14">Belongs to the cytochrome P450 family.</text>
</comment>
<dbReference type="GO" id="GO:0005789">
    <property type="term" value="C:endoplasmic reticulum membrane"/>
    <property type="evidence" value="ECO:0007669"/>
    <property type="project" value="UniProtKB-SubCell"/>
</dbReference>
<dbReference type="GO" id="GO:0020037">
    <property type="term" value="F:heme binding"/>
    <property type="evidence" value="ECO:0007669"/>
    <property type="project" value="InterPro"/>
</dbReference>
<evidence type="ECO:0000256" key="11">
    <source>
        <dbReference type="ARBA" id="ARBA00023033"/>
    </source>
</evidence>
<dbReference type="Ensembl" id="ENSCSAVT00000004431.1">
    <property type="protein sequence ID" value="ENSCSAVP00000004367.1"/>
    <property type="gene ID" value="ENSCSAVG00000002582.1"/>
</dbReference>
<keyword evidence="6 13" id="KW-0479">Metal-binding</keyword>
<evidence type="ECO:0000256" key="9">
    <source>
        <dbReference type="ARBA" id="ARBA00023002"/>
    </source>
</evidence>
<accession>H2YGB8</accession>
<reference evidence="16" key="1">
    <citation type="submission" date="2003-08" db="EMBL/GenBank/DDBJ databases">
        <authorList>
            <person name="Birren B."/>
            <person name="Nusbaum C."/>
            <person name="Abebe A."/>
            <person name="Abouelleil A."/>
            <person name="Adekoya E."/>
            <person name="Ait-zahra M."/>
            <person name="Allen N."/>
            <person name="Allen T."/>
            <person name="An P."/>
            <person name="Anderson M."/>
            <person name="Anderson S."/>
            <person name="Arachchi H."/>
            <person name="Armbruster J."/>
            <person name="Bachantsang P."/>
            <person name="Baldwin J."/>
            <person name="Barry A."/>
            <person name="Bayul T."/>
            <person name="Blitshsteyn B."/>
            <person name="Bloom T."/>
            <person name="Blye J."/>
            <person name="Boguslavskiy L."/>
            <person name="Borowsky M."/>
            <person name="Boukhgalter B."/>
            <person name="Brunache A."/>
            <person name="Butler J."/>
            <person name="Calixte N."/>
            <person name="Calvo S."/>
            <person name="Camarata J."/>
            <person name="Campo K."/>
            <person name="Chang J."/>
            <person name="Cheshatsang Y."/>
            <person name="Citroen M."/>
            <person name="Collymore A."/>
            <person name="Considine T."/>
            <person name="Cook A."/>
            <person name="Cooke P."/>
            <person name="Corum B."/>
            <person name="Cuomo C."/>
            <person name="David R."/>
            <person name="Dawoe T."/>
            <person name="Degray S."/>
            <person name="Dodge S."/>
            <person name="Dooley K."/>
            <person name="Dorje P."/>
            <person name="Dorjee K."/>
            <person name="Dorris L."/>
            <person name="Duffey N."/>
            <person name="Dupes A."/>
            <person name="Elkins T."/>
            <person name="Engels R."/>
            <person name="Erickson J."/>
            <person name="Farina A."/>
            <person name="Faro S."/>
            <person name="Ferreira P."/>
            <person name="Fischer H."/>
            <person name="Fitzgerald M."/>
            <person name="Foley K."/>
            <person name="Gage D."/>
            <person name="Galagan J."/>
            <person name="Gearin G."/>
            <person name="Gnerre S."/>
            <person name="Gnirke A."/>
            <person name="Goyette A."/>
            <person name="Graham J."/>
            <person name="Grandbois E."/>
            <person name="Gyaltsen K."/>
            <person name="Hafez N."/>
            <person name="Hagopian D."/>
            <person name="Hagos B."/>
            <person name="Hall J."/>
            <person name="Hatcher B."/>
            <person name="Heller A."/>
            <person name="Higgins H."/>
            <person name="Honan T."/>
            <person name="Horn A."/>
            <person name="Houde N."/>
            <person name="Hughes L."/>
            <person name="Hulme W."/>
            <person name="Husby E."/>
            <person name="Iliev I."/>
            <person name="Jaffe D."/>
            <person name="Jones C."/>
            <person name="Kamal M."/>
            <person name="Kamat A."/>
            <person name="Kamvysselis M."/>
            <person name="Karlsson E."/>
            <person name="Kells C."/>
            <person name="Kieu A."/>
            <person name="Kisner P."/>
            <person name="Kodira C."/>
            <person name="Kulbokas E."/>
            <person name="Labutti K."/>
            <person name="Lama D."/>
            <person name="Landers T."/>
            <person name="Leger J."/>
            <person name="Levine S."/>
            <person name="Lewis D."/>
            <person name="Lewis T."/>
            <person name="Lindblad-toh K."/>
            <person name="Liu X."/>
            <person name="Lokyitsang T."/>
            <person name="Lokyitsang Y."/>
            <person name="Lucien O."/>
            <person name="Lui A."/>
            <person name="Ma L.J."/>
            <person name="Mabbitt R."/>
            <person name="Macdonald J."/>
            <person name="Maclean C."/>
            <person name="Major J."/>
            <person name="Manning J."/>
            <person name="Marabella R."/>
            <person name="Maru K."/>
            <person name="Matthews C."/>
            <person name="Mauceli E."/>
            <person name="Mccarthy M."/>
            <person name="Mcdonough S."/>
            <person name="Mcghee T."/>
            <person name="Meldrim J."/>
            <person name="Meneus L."/>
            <person name="Mesirov J."/>
            <person name="Mihalev A."/>
            <person name="Mihova T."/>
            <person name="Mikkelsen T."/>
            <person name="Mlenga V."/>
            <person name="Moru K."/>
            <person name="Mozes J."/>
            <person name="Mulrain L."/>
            <person name="Munson G."/>
            <person name="Naylor J."/>
            <person name="Newes C."/>
            <person name="Nguyen C."/>
            <person name="Nguyen N."/>
            <person name="Nguyen T."/>
            <person name="Nicol R."/>
            <person name="Nielsen C."/>
            <person name="Nizzari M."/>
            <person name="Norbu C."/>
            <person name="Norbu N."/>
            <person name="O'donnell P."/>
            <person name="Okoawo O."/>
            <person name="O'leary S."/>
            <person name="Omotosho B."/>
            <person name="O'neill K."/>
            <person name="Osman S."/>
            <person name="Parker S."/>
            <person name="Perrin D."/>
            <person name="Phunkhang P."/>
            <person name="Piqani B."/>
            <person name="Purcell S."/>
            <person name="Rachupka T."/>
            <person name="Ramasamy U."/>
            <person name="Rameau R."/>
            <person name="Ray V."/>
            <person name="Raymond C."/>
            <person name="Retta R."/>
            <person name="Richardson S."/>
            <person name="Rise C."/>
            <person name="Rodriguez J."/>
            <person name="Rogers J."/>
            <person name="Rogov P."/>
            <person name="Rutman M."/>
            <person name="Schupbach R."/>
            <person name="Seaman C."/>
            <person name="Settipalli S."/>
            <person name="Sharpe T."/>
            <person name="Sheridan J."/>
            <person name="Sherpa N."/>
            <person name="Shi J."/>
            <person name="Smirnov S."/>
            <person name="Smith C."/>
            <person name="Sougnez C."/>
            <person name="Spencer B."/>
            <person name="Stalker J."/>
            <person name="Stange-thomann N."/>
            <person name="Stavropoulos S."/>
            <person name="Stetson K."/>
            <person name="Stone C."/>
            <person name="Stone S."/>
            <person name="Stubbs M."/>
            <person name="Talamas J."/>
            <person name="Tchuinga P."/>
            <person name="Tenzing P."/>
            <person name="Tesfaye S."/>
            <person name="Theodore J."/>
            <person name="Thoulutsang Y."/>
            <person name="Topham K."/>
            <person name="Towey S."/>
            <person name="Tsamla T."/>
            <person name="Tsomo N."/>
            <person name="Vallee D."/>
            <person name="Vassiliev H."/>
            <person name="Venkataraman V."/>
            <person name="Vinson J."/>
            <person name="Vo A."/>
            <person name="Wade C."/>
            <person name="Wang S."/>
            <person name="Wangchuk T."/>
            <person name="Wangdi T."/>
            <person name="Whittaker C."/>
            <person name="Wilkinson J."/>
            <person name="Wu Y."/>
            <person name="Wyman D."/>
            <person name="Yadav S."/>
            <person name="Yang S."/>
            <person name="Yang X."/>
            <person name="Yeager S."/>
            <person name="Yee E."/>
            <person name="Young G."/>
            <person name="Zainoun J."/>
            <person name="Zembeck L."/>
            <person name="Zimmer A."/>
            <person name="Zody M."/>
            <person name="Lander E."/>
        </authorList>
    </citation>
    <scope>NUCLEOTIDE SEQUENCE [LARGE SCALE GENOMIC DNA]</scope>
</reference>
<evidence type="ECO:0000256" key="7">
    <source>
        <dbReference type="ARBA" id="ARBA00022824"/>
    </source>
</evidence>
<dbReference type="InterPro" id="IPR001128">
    <property type="entry name" value="Cyt_P450"/>
</dbReference>
<comment type="cofactor">
    <cofactor evidence="1 13">
        <name>heme</name>
        <dbReference type="ChEBI" id="CHEBI:30413"/>
    </cofactor>
</comment>
<dbReference type="PANTHER" id="PTHR24289:SF1">
    <property type="entry name" value="STEROID 17-ALPHA-HYDROXYLASE_17,20 LYASE"/>
    <property type="match status" value="1"/>
</dbReference>
<keyword evidence="11 14" id="KW-0503">Monooxygenase</keyword>
<evidence type="ECO:0000256" key="10">
    <source>
        <dbReference type="ARBA" id="ARBA00023004"/>
    </source>
</evidence>
<dbReference type="SUPFAM" id="SSF48264">
    <property type="entry name" value="Cytochrome P450"/>
    <property type="match status" value="1"/>
</dbReference>
<dbReference type="GeneTree" id="ENSGT00950000183037"/>
<sequence>RDLPSPRGLPIIGNVHQLTTSPHVKLSEWAKEFGDLFRIKMGCFDTLVVTGYDNIRTALVKHSVAFAGRPPYETSKLFSNGLSLAFNNYSPAWEKQKRCTVKALKLYTAGPDLQKRNAMEDTASYQANLLVDQLLASVNKDAITNPDEIVHHSATNVISNICFGRSFSKNDPELQKFVSINRAFDRAMGSAQIVNFWPFLKSVPVLGRSYQNLKAHMDVFWDFVFPNLKEHWKTYNPSNIRDIADCLWYQSHLPDNNDCDAIDLQRRIASAASDIFGAGYDTTHKVVLWSLFYMAAFPQYQQKIRDEVSRVVAPKGQITLRHHGDECPYVQAWIYEVLRHTSLAPILLPHYTTKEVTLNGVRIPAGVVVIFNAGQAHKDPKIWKNPDEFDPGHFLEEDGSKLRSEAVHKLLSWGAGKRRCPGAELSRHEIFVFVTTLVRRAYIGQAVDGVEPAFPWNTTGGISISPDPFRVKITERPS</sequence>
<keyword evidence="8" id="KW-0492">Microsome</keyword>
<proteinExistence type="inferred from homology"/>
<dbReference type="PRINTS" id="PR00463">
    <property type="entry name" value="EP450I"/>
</dbReference>
<evidence type="ECO:0000256" key="1">
    <source>
        <dbReference type="ARBA" id="ARBA00001971"/>
    </source>
</evidence>
<keyword evidence="12" id="KW-0472">Membrane</keyword>
<evidence type="ECO:0000256" key="13">
    <source>
        <dbReference type="PIRSR" id="PIRSR602401-1"/>
    </source>
</evidence>
<evidence type="ECO:0000313" key="16">
    <source>
        <dbReference type="Proteomes" id="UP000007875"/>
    </source>
</evidence>
<dbReference type="GO" id="GO:0004508">
    <property type="term" value="F:steroid 17-alpha-monooxygenase activity"/>
    <property type="evidence" value="ECO:0007669"/>
    <property type="project" value="TreeGrafter"/>
</dbReference>
<dbReference type="InParanoid" id="H2YGB8"/>
<dbReference type="eggNOG" id="KOG0156">
    <property type="taxonomic scope" value="Eukaryota"/>
</dbReference>
<reference evidence="15" key="3">
    <citation type="submission" date="2025-09" db="UniProtKB">
        <authorList>
            <consortium name="Ensembl"/>
        </authorList>
    </citation>
    <scope>IDENTIFICATION</scope>
</reference>